<dbReference type="eggNOG" id="COG4537">
    <property type="taxonomic scope" value="Bacteria"/>
</dbReference>
<comment type="subcellular location">
    <subcellularLocation>
        <location evidence="1">Cell membrane</location>
        <topology evidence="1">Single-pass membrane protein</topology>
    </subcellularLocation>
</comment>
<comment type="caution">
    <text evidence="8">The sequence shown here is derived from an EMBL/GenBank/DDBJ whole genome shotgun (WGS) entry which is preliminary data.</text>
</comment>
<gene>
    <name evidence="8" type="ORF">FD15_GL001062</name>
</gene>
<evidence type="ECO:0000256" key="6">
    <source>
        <dbReference type="ARBA" id="ARBA00023136"/>
    </source>
</evidence>
<evidence type="ECO:0000256" key="4">
    <source>
        <dbReference type="ARBA" id="ARBA00022692"/>
    </source>
</evidence>
<evidence type="ECO:0008006" key="10">
    <source>
        <dbReference type="Google" id="ProtNLM"/>
    </source>
</evidence>
<dbReference type="NCBIfam" id="NF040999">
    <property type="entry name" value="pilin_ComGC"/>
    <property type="match status" value="1"/>
</dbReference>
<evidence type="ECO:0000256" key="1">
    <source>
        <dbReference type="ARBA" id="ARBA00004162"/>
    </source>
</evidence>
<sequence length="106" mass="12010">MKKVDGLAIKERWPAFTLIEMAVVMFIISLLILIILPNIGKQRDNARGIGTQALGDVVQTQADLYQNETDKEVVTLEDLRSSGYLNEKQYSEAKKSKIRVQTENEK</sequence>
<dbReference type="EMBL" id="AYZF01000011">
    <property type="protein sequence ID" value="KRN06441.1"/>
    <property type="molecule type" value="Genomic_DNA"/>
</dbReference>
<name>A0A023CZT6_9LACO</name>
<reference evidence="8 9" key="1">
    <citation type="journal article" date="2015" name="Genome Announc.">
        <title>Expanding the biotechnology potential of lactobacilli through comparative genomics of 213 strains and associated genera.</title>
        <authorList>
            <person name="Sun Z."/>
            <person name="Harris H.M."/>
            <person name="McCann A."/>
            <person name="Guo C."/>
            <person name="Argimon S."/>
            <person name="Zhang W."/>
            <person name="Yang X."/>
            <person name="Jeffery I.B."/>
            <person name="Cooney J.C."/>
            <person name="Kagawa T.F."/>
            <person name="Liu W."/>
            <person name="Song Y."/>
            <person name="Salvetti E."/>
            <person name="Wrobel A."/>
            <person name="Rasinkangas P."/>
            <person name="Parkhill J."/>
            <person name="Rea M.C."/>
            <person name="O'Sullivan O."/>
            <person name="Ritari J."/>
            <person name="Douillard F.P."/>
            <person name="Paul Ross R."/>
            <person name="Yang R."/>
            <person name="Briner A.E."/>
            <person name="Felis G.E."/>
            <person name="de Vos W.M."/>
            <person name="Barrangou R."/>
            <person name="Klaenhammer T.R."/>
            <person name="Caufield P.W."/>
            <person name="Cui Y."/>
            <person name="Zhang H."/>
            <person name="O'Toole P.W."/>
        </authorList>
    </citation>
    <scope>NUCLEOTIDE SEQUENCE [LARGE SCALE GENOMIC DNA]</scope>
    <source>
        <strain evidence="8 9">DSM 21376</strain>
    </source>
</reference>
<proteinExistence type="predicted"/>
<dbReference type="Gene3D" id="3.30.700.10">
    <property type="entry name" value="Glycoprotein, Type 4 Pilin"/>
    <property type="match status" value="1"/>
</dbReference>
<dbReference type="STRING" id="1423806.FD15_GL001062"/>
<keyword evidence="9" id="KW-1185">Reference proteome</keyword>
<feature type="transmembrane region" description="Helical" evidence="7">
    <location>
        <begin position="15"/>
        <end position="36"/>
    </location>
</feature>
<protein>
    <recommendedName>
        <fullName evidence="10">Competence protein ComGC</fullName>
    </recommendedName>
</protein>
<evidence type="ECO:0000256" key="5">
    <source>
        <dbReference type="ARBA" id="ARBA00022989"/>
    </source>
</evidence>
<evidence type="ECO:0000313" key="9">
    <source>
        <dbReference type="Proteomes" id="UP000050961"/>
    </source>
</evidence>
<dbReference type="Proteomes" id="UP000050961">
    <property type="component" value="Unassembled WGS sequence"/>
</dbReference>
<dbReference type="InterPro" id="IPR016940">
    <property type="entry name" value="ComGC"/>
</dbReference>
<dbReference type="GO" id="GO:0030420">
    <property type="term" value="P:establishment of competence for transformation"/>
    <property type="evidence" value="ECO:0007669"/>
    <property type="project" value="InterPro"/>
</dbReference>
<dbReference type="AlphaFoldDB" id="A0A023CZT6"/>
<keyword evidence="4 7" id="KW-0812">Transmembrane</keyword>
<dbReference type="PATRIC" id="fig|1423806.3.peg.1079"/>
<dbReference type="GO" id="GO:0005886">
    <property type="term" value="C:plasma membrane"/>
    <property type="evidence" value="ECO:0007669"/>
    <property type="project" value="UniProtKB-SubCell"/>
</dbReference>
<evidence type="ECO:0000256" key="3">
    <source>
        <dbReference type="ARBA" id="ARBA00022481"/>
    </source>
</evidence>
<keyword evidence="5 7" id="KW-1133">Transmembrane helix</keyword>
<dbReference type="RefSeq" id="WP_152537323.1">
    <property type="nucleotide sequence ID" value="NZ_AYZF01000011.1"/>
</dbReference>
<evidence type="ECO:0000256" key="7">
    <source>
        <dbReference type="SAM" id="Phobius"/>
    </source>
</evidence>
<dbReference type="SUPFAM" id="SSF54523">
    <property type="entry name" value="Pili subunits"/>
    <property type="match status" value="1"/>
</dbReference>
<dbReference type="OrthoDB" id="2248894at2"/>
<keyword evidence="3" id="KW-0488">Methylation</keyword>
<evidence type="ECO:0000313" key="8">
    <source>
        <dbReference type="EMBL" id="KRN06441.1"/>
    </source>
</evidence>
<dbReference type="PIRSF" id="PIRSF029928">
    <property type="entry name" value="Late_competence_ComGC"/>
    <property type="match status" value="1"/>
</dbReference>
<dbReference type="InterPro" id="IPR045584">
    <property type="entry name" value="Pilin-like"/>
</dbReference>
<evidence type="ECO:0000256" key="2">
    <source>
        <dbReference type="ARBA" id="ARBA00022475"/>
    </source>
</evidence>
<keyword evidence="6 7" id="KW-0472">Membrane</keyword>
<accession>A0A023CZT6</accession>
<keyword evidence="2" id="KW-1003">Cell membrane</keyword>
<organism evidence="8 9">
    <name type="scientific">Liquorilactobacillus sucicola DSM 21376 = JCM 15457</name>
    <dbReference type="NCBI Taxonomy" id="1423806"/>
    <lineage>
        <taxon>Bacteria</taxon>
        <taxon>Bacillati</taxon>
        <taxon>Bacillota</taxon>
        <taxon>Bacilli</taxon>
        <taxon>Lactobacillales</taxon>
        <taxon>Lactobacillaceae</taxon>
        <taxon>Liquorilactobacillus</taxon>
    </lineage>
</organism>